<evidence type="ECO:0000256" key="1">
    <source>
        <dbReference type="ARBA" id="ARBA00022703"/>
    </source>
</evidence>
<comment type="caution">
    <text evidence="6">The sequence shown here is derived from an EMBL/GenBank/DDBJ whole genome shotgun (WGS) entry which is preliminary data.</text>
</comment>
<keyword evidence="1" id="KW-0053">Apoptosis</keyword>
<dbReference type="Gene3D" id="3.30.40.10">
    <property type="entry name" value="Zinc/RING finger domain, C3HC4 (zinc finger)"/>
    <property type="match status" value="1"/>
</dbReference>
<dbReference type="EMBL" id="JBJQND010000003">
    <property type="protein sequence ID" value="KAL3882082.1"/>
    <property type="molecule type" value="Genomic_DNA"/>
</dbReference>
<evidence type="ECO:0000256" key="5">
    <source>
        <dbReference type="SAM" id="MobiDB-lite"/>
    </source>
</evidence>
<dbReference type="PROSITE" id="PS01282">
    <property type="entry name" value="BIR_REPEAT_1"/>
    <property type="match status" value="1"/>
</dbReference>
<dbReference type="FunFam" id="1.10.1170.10:FF:000003">
    <property type="entry name" value="E3 ubiquitin-protein ligase XIAP"/>
    <property type="match status" value="1"/>
</dbReference>
<accession>A0ABD3XAQ8</accession>
<dbReference type="InterPro" id="IPR001370">
    <property type="entry name" value="BIR_rpt"/>
</dbReference>
<proteinExistence type="predicted"/>
<dbReference type="SMART" id="SM00238">
    <property type="entry name" value="BIR"/>
    <property type="match status" value="1"/>
</dbReference>
<organism evidence="6 7">
    <name type="scientific">Sinanodonta woodiana</name>
    <name type="common">Chinese pond mussel</name>
    <name type="synonym">Anodonta woodiana</name>
    <dbReference type="NCBI Taxonomy" id="1069815"/>
    <lineage>
        <taxon>Eukaryota</taxon>
        <taxon>Metazoa</taxon>
        <taxon>Spiralia</taxon>
        <taxon>Lophotrochozoa</taxon>
        <taxon>Mollusca</taxon>
        <taxon>Bivalvia</taxon>
        <taxon>Autobranchia</taxon>
        <taxon>Heteroconchia</taxon>
        <taxon>Palaeoheterodonta</taxon>
        <taxon>Unionida</taxon>
        <taxon>Unionoidea</taxon>
        <taxon>Unionidae</taxon>
        <taxon>Unioninae</taxon>
        <taxon>Sinanodonta</taxon>
    </lineage>
</organism>
<reference evidence="6 7" key="1">
    <citation type="submission" date="2024-11" db="EMBL/GenBank/DDBJ databases">
        <title>Chromosome-level genome assembly of the freshwater bivalve Anodonta woodiana.</title>
        <authorList>
            <person name="Chen X."/>
        </authorList>
    </citation>
    <scope>NUCLEOTIDE SEQUENCE [LARGE SCALE GENOMIC DNA]</scope>
    <source>
        <strain evidence="6">MN2024</strain>
        <tissue evidence="6">Gills</tissue>
    </source>
</reference>
<evidence type="ECO:0000256" key="2">
    <source>
        <dbReference type="ARBA" id="ARBA00022723"/>
    </source>
</evidence>
<dbReference type="CDD" id="cd00022">
    <property type="entry name" value="BIR"/>
    <property type="match status" value="1"/>
</dbReference>
<evidence type="ECO:0000313" key="7">
    <source>
        <dbReference type="Proteomes" id="UP001634394"/>
    </source>
</evidence>
<keyword evidence="3" id="KW-0863">Zinc-finger</keyword>
<dbReference type="InterPro" id="IPR013083">
    <property type="entry name" value="Znf_RING/FYVE/PHD"/>
</dbReference>
<evidence type="ECO:0008006" key="8">
    <source>
        <dbReference type="Google" id="ProtNLM"/>
    </source>
</evidence>
<keyword evidence="7" id="KW-1185">Reference proteome</keyword>
<dbReference type="Pfam" id="PF13920">
    <property type="entry name" value="zf-C3HC4_3"/>
    <property type="match status" value="1"/>
</dbReference>
<keyword evidence="4" id="KW-0862">Zinc</keyword>
<dbReference type="PANTHER" id="PTHR10044:SF139">
    <property type="entry name" value="DEATH-ASSOCIATED INHIBITOR OF APOPTOSIS 2"/>
    <property type="match status" value="1"/>
</dbReference>
<protein>
    <recommendedName>
        <fullName evidence="8">RING-type domain-containing protein</fullName>
    </recommendedName>
</protein>
<name>A0ABD3XAQ8_SINWO</name>
<dbReference type="InterPro" id="IPR050784">
    <property type="entry name" value="IAP"/>
</dbReference>
<dbReference type="SUPFAM" id="SSF57924">
    <property type="entry name" value="Inhibitor of apoptosis (IAP) repeat"/>
    <property type="match status" value="1"/>
</dbReference>
<dbReference type="Pfam" id="PF00653">
    <property type="entry name" value="BIR"/>
    <property type="match status" value="1"/>
</dbReference>
<evidence type="ECO:0000313" key="6">
    <source>
        <dbReference type="EMBL" id="KAL3882082.1"/>
    </source>
</evidence>
<evidence type="ECO:0000256" key="4">
    <source>
        <dbReference type="ARBA" id="ARBA00022833"/>
    </source>
</evidence>
<feature type="region of interest" description="Disordered" evidence="5">
    <location>
        <begin position="471"/>
        <end position="509"/>
    </location>
</feature>
<dbReference type="Gene3D" id="1.10.1170.10">
    <property type="entry name" value="Inhibitor Of Apoptosis Protein (2mihbC-IAP-1), Chain A"/>
    <property type="match status" value="1"/>
</dbReference>
<dbReference type="GO" id="GO:0008270">
    <property type="term" value="F:zinc ion binding"/>
    <property type="evidence" value="ECO:0007669"/>
    <property type="project" value="UniProtKB-KW"/>
</dbReference>
<dbReference type="GO" id="GO:0006915">
    <property type="term" value="P:apoptotic process"/>
    <property type="evidence" value="ECO:0007669"/>
    <property type="project" value="UniProtKB-KW"/>
</dbReference>
<dbReference type="Proteomes" id="UP001634394">
    <property type="component" value="Unassembled WGS sequence"/>
</dbReference>
<gene>
    <name evidence="6" type="ORF">ACJMK2_028454</name>
</gene>
<evidence type="ECO:0000256" key="3">
    <source>
        <dbReference type="ARBA" id="ARBA00022771"/>
    </source>
</evidence>
<sequence>MAHLIDVKNCRDLLIEREFNAQELGYTLRTHFGGQFICFKWENEISLSMIIFRQVDFIAGIKRCFHRISSGHIWHPTINTSSSNEYDVSFIMLCHNNSLFICNNSMMRNVIEKLCIYLDANDLRISFMEYNSEDSSFKPKHQNKNCKEKKYSFSEKLKHRIRRCDSWFRTSCVITSEKPLRDTNNSEKQTISTHKNKRHIKAVEPRTQVHRRIHLKKVSEAQAKNYSFSEKPYHQIRRCDSLFRTSCVITSDKPLKDTNNCEKQTISTHKDKRPIKAVEPRSKEHRRIKFEVSEAPADPVQSVYYVCNVYPLHDTQNKNPRFPEYMDDTRTKGMSLQESIRYMVQRPDQITDLNDIGHGLQSLSLQDERPLCNTLNSYSGASRTPTKYEDSMHTAISSQFISLNGASNVTFELNASQEASKHEMCSSGSSFERSHQFQHNEIGSNNARDSATDYRLPAPLGIQQNIPFGPGLLGDIAPANHQQQQKQQPESSATGVTRPQDVARRQRKETDDLLRVLGRVRSPENASLKDRLHTFSRWPSDIFQTPARVAEAGFYYTGLQDIVRCFACDGGLKNWDPEDDPWVEHARWFPQCVYVRHIKGEEFINLVRMMADESDDESDYTVLRGATRGGVEQNITTTESASNETTEPSVLENKAAQFVLEAGYSERHVALAINYILKKGKLEYTEQDIIDVILEKKIGGERIDSKVACNNSSSVMTSIAAAQTMSENQRLKKLLQCIECNTKERNILFLPCTHHVVCESCSRDLDICTSCYRKIKEKVRTYMA</sequence>
<dbReference type="PROSITE" id="PS50143">
    <property type="entry name" value="BIR_REPEAT_2"/>
    <property type="match status" value="1"/>
</dbReference>
<keyword evidence="2" id="KW-0479">Metal-binding</keyword>
<dbReference type="AlphaFoldDB" id="A0ABD3XAQ8"/>
<dbReference type="PANTHER" id="PTHR10044">
    <property type="entry name" value="INHIBITOR OF APOPTOSIS"/>
    <property type="match status" value="1"/>
</dbReference>
<dbReference type="FunFam" id="1.10.1170.10:FF:000002">
    <property type="entry name" value="Baculoviral IAP repeat containing 7"/>
    <property type="match status" value="1"/>
</dbReference>